<keyword evidence="4" id="KW-1185">Reference proteome</keyword>
<dbReference type="AlphaFoldDB" id="A0A7M2X5Y5"/>
<dbReference type="SUPFAM" id="SSF110916">
    <property type="entry name" value="Peptidyl-tRNA hydrolase domain-like"/>
    <property type="match status" value="1"/>
</dbReference>
<dbReference type="GO" id="GO:0072344">
    <property type="term" value="P:rescue of stalled ribosome"/>
    <property type="evidence" value="ECO:0007669"/>
    <property type="project" value="TreeGrafter"/>
</dbReference>
<dbReference type="GO" id="GO:0043022">
    <property type="term" value="F:ribosome binding"/>
    <property type="evidence" value="ECO:0007669"/>
    <property type="project" value="TreeGrafter"/>
</dbReference>
<keyword evidence="3" id="KW-0378">Hydrolase</keyword>
<dbReference type="GO" id="GO:0003747">
    <property type="term" value="F:translation release factor activity"/>
    <property type="evidence" value="ECO:0007669"/>
    <property type="project" value="InterPro"/>
</dbReference>
<accession>A0A7M2X5Y5</accession>
<dbReference type="EC" id="3.1.1.29" evidence="3"/>
<dbReference type="NCBIfam" id="NF006718">
    <property type="entry name" value="PRK09256.1"/>
    <property type="match status" value="1"/>
</dbReference>
<evidence type="ECO:0000256" key="1">
    <source>
        <dbReference type="SAM" id="MobiDB-lite"/>
    </source>
</evidence>
<sequence>MAPGVRVPDSGVRIAFSRSGGPGGQNVNKVNSKAEVWVRLDAIAGLHPEALERLKALAGRKITDAGELHIIAETSRSQHQNREDALTRVRQLVLQAMVRPKKRRTTKPSKAAKRRRLESKRKRSEVKSNRRAGGDRD</sequence>
<protein>
    <submittedName>
        <fullName evidence="3">Aminoacyl-tRNA hydrolase</fullName>
        <ecNumber evidence="3">3.1.1.29</ecNumber>
    </submittedName>
</protein>
<name>A0A7M2X5Y5_9BACT</name>
<feature type="region of interest" description="Disordered" evidence="1">
    <location>
        <begin position="96"/>
        <end position="137"/>
    </location>
</feature>
<dbReference type="EMBL" id="CP063458">
    <property type="protein sequence ID" value="QOV92461.1"/>
    <property type="molecule type" value="Genomic_DNA"/>
</dbReference>
<evidence type="ECO:0000259" key="2">
    <source>
        <dbReference type="Pfam" id="PF00472"/>
    </source>
</evidence>
<gene>
    <name evidence="3" type="primary">arfB</name>
    <name evidence="3" type="ORF">IPV69_17810</name>
</gene>
<feature type="domain" description="Prokaryotic-type class I peptide chain release factors" evidence="2">
    <location>
        <begin position="5"/>
        <end position="130"/>
    </location>
</feature>
<dbReference type="PANTHER" id="PTHR47814:SF1">
    <property type="entry name" value="PEPTIDYL-TRNA HYDROLASE ARFB"/>
    <property type="match status" value="1"/>
</dbReference>
<dbReference type="Pfam" id="PF00472">
    <property type="entry name" value="RF-1"/>
    <property type="match status" value="1"/>
</dbReference>
<reference evidence="3 4" key="1">
    <citation type="submission" date="2020-10" db="EMBL/GenBank/DDBJ databases">
        <title>Wide distribution of Phycisphaera-like planctomycetes from WD2101 soil group in peatlands and genome analysis of the first cultivated representative.</title>
        <authorList>
            <person name="Dedysh S.N."/>
            <person name="Beletsky A.V."/>
            <person name="Ivanova A."/>
            <person name="Kulichevskaya I.S."/>
            <person name="Suzina N.E."/>
            <person name="Philippov D.A."/>
            <person name="Rakitin A.L."/>
            <person name="Mardanov A.V."/>
            <person name="Ravin N.V."/>
        </authorList>
    </citation>
    <scope>NUCLEOTIDE SEQUENCE [LARGE SCALE GENOMIC DNA]</scope>
    <source>
        <strain evidence="3 4">M1803</strain>
    </source>
</reference>
<feature type="compositionally biased region" description="Basic and acidic residues" evidence="1">
    <location>
        <begin position="125"/>
        <end position="137"/>
    </location>
</feature>
<dbReference type="KEGG" id="hbs:IPV69_17810"/>
<evidence type="ECO:0000313" key="3">
    <source>
        <dbReference type="EMBL" id="QOV92461.1"/>
    </source>
</evidence>
<dbReference type="GO" id="GO:0004045">
    <property type="term" value="F:peptidyl-tRNA hydrolase activity"/>
    <property type="evidence" value="ECO:0007669"/>
    <property type="project" value="UniProtKB-EC"/>
</dbReference>
<dbReference type="PANTHER" id="PTHR47814">
    <property type="entry name" value="PEPTIDYL-TRNA HYDROLASE ARFB"/>
    <property type="match status" value="1"/>
</dbReference>
<organism evidence="3 4">
    <name type="scientific">Humisphaera borealis</name>
    <dbReference type="NCBI Taxonomy" id="2807512"/>
    <lineage>
        <taxon>Bacteria</taxon>
        <taxon>Pseudomonadati</taxon>
        <taxon>Planctomycetota</taxon>
        <taxon>Phycisphaerae</taxon>
        <taxon>Tepidisphaerales</taxon>
        <taxon>Tepidisphaeraceae</taxon>
        <taxon>Humisphaera</taxon>
    </lineage>
</organism>
<dbReference type="Proteomes" id="UP000593765">
    <property type="component" value="Chromosome"/>
</dbReference>
<evidence type="ECO:0000313" key="4">
    <source>
        <dbReference type="Proteomes" id="UP000593765"/>
    </source>
</evidence>
<feature type="compositionally biased region" description="Basic residues" evidence="1">
    <location>
        <begin position="99"/>
        <end position="124"/>
    </location>
</feature>
<dbReference type="InterPro" id="IPR000352">
    <property type="entry name" value="Pep_chain_release_fac_I"/>
</dbReference>
<proteinExistence type="predicted"/>
<dbReference type="Gene3D" id="3.30.160.20">
    <property type="match status" value="1"/>
</dbReference>